<dbReference type="Pfam" id="PF00873">
    <property type="entry name" value="ACR_tran"/>
    <property type="match status" value="1"/>
</dbReference>
<proteinExistence type="predicted"/>
<dbReference type="Gene3D" id="1.20.1640.10">
    <property type="entry name" value="Multidrug efflux transporter AcrB transmembrane domain"/>
    <property type="match status" value="2"/>
</dbReference>
<feature type="transmembrane region" description="Helical" evidence="1">
    <location>
        <begin position="612"/>
        <end position="631"/>
    </location>
</feature>
<evidence type="ECO:0000313" key="3">
    <source>
        <dbReference type="Proteomes" id="UP001521209"/>
    </source>
</evidence>
<feature type="transmembrane region" description="Helical" evidence="1">
    <location>
        <begin position="708"/>
        <end position="728"/>
    </location>
</feature>
<keyword evidence="1" id="KW-0812">Transmembrane</keyword>
<keyword evidence="3" id="KW-1185">Reference proteome</keyword>
<evidence type="ECO:0000313" key="2">
    <source>
        <dbReference type="EMBL" id="MCF3948065.1"/>
    </source>
</evidence>
<dbReference type="Gene3D" id="3.30.70.1430">
    <property type="entry name" value="Multidrug efflux transporter AcrB pore domain"/>
    <property type="match status" value="1"/>
</dbReference>
<dbReference type="Proteomes" id="UP001521209">
    <property type="component" value="Unassembled WGS sequence"/>
</dbReference>
<feature type="transmembrane region" description="Helical" evidence="1">
    <location>
        <begin position="187"/>
        <end position="207"/>
    </location>
</feature>
<dbReference type="InterPro" id="IPR027463">
    <property type="entry name" value="AcrB_DN_DC_subdom"/>
</dbReference>
<dbReference type="PANTHER" id="PTHR32063">
    <property type="match status" value="1"/>
</dbReference>
<feature type="transmembrane region" description="Helical" evidence="1">
    <location>
        <begin position="740"/>
        <end position="762"/>
    </location>
</feature>
<accession>A0ABS9E0Y4</accession>
<dbReference type="SUPFAM" id="SSF82693">
    <property type="entry name" value="Multidrug efflux transporter AcrB pore domain, PN1, PN2, PC1 and PC2 subdomains"/>
    <property type="match status" value="1"/>
</dbReference>
<dbReference type="EMBL" id="JAKGBZ010000037">
    <property type="protein sequence ID" value="MCF3948065.1"/>
    <property type="molecule type" value="Genomic_DNA"/>
</dbReference>
<dbReference type="Gene3D" id="3.30.2090.10">
    <property type="entry name" value="Multidrug efflux transporter AcrB TolC docking domain, DN and DC subdomains"/>
    <property type="match status" value="1"/>
</dbReference>
<gene>
    <name evidence="2" type="ORF">L2A60_15420</name>
</gene>
<protein>
    <submittedName>
        <fullName evidence="2">Efflux RND transporter permease subunit</fullName>
    </submittedName>
</protein>
<keyword evidence="1" id="KW-1133">Transmembrane helix</keyword>
<organism evidence="2 3">
    <name type="scientific">Acidiphilium iwatense</name>
    <dbReference type="NCBI Taxonomy" id="768198"/>
    <lineage>
        <taxon>Bacteria</taxon>
        <taxon>Pseudomonadati</taxon>
        <taxon>Pseudomonadota</taxon>
        <taxon>Alphaproteobacteria</taxon>
        <taxon>Acetobacterales</taxon>
        <taxon>Acidocellaceae</taxon>
        <taxon>Acidiphilium</taxon>
    </lineage>
</organism>
<dbReference type="PRINTS" id="PR00702">
    <property type="entry name" value="ACRIFLAVINRP"/>
</dbReference>
<feature type="transmembrane region" description="Helical" evidence="1">
    <location>
        <begin position="53"/>
        <end position="72"/>
    </location>
</feature>
<name>A0ABS9E0Y4_9PROT</name>
<reference evidence="2 3" key="1">
    <citation type="submission" date="2022-01" db="EMBL/GenBank/DDBJ databases">
        <authorList>
            <person name="Won M."/>
            <person name="Kim S.-J."/>
            <person name="Kwon S.-W."/>
        </authorList>
    </citation>
    <scope>NUCLEOTIDE SEQUENCE [LARGE SCALE GENOMIC DNA]</scope>
    <source>
        <strain evidence="2 3">KCTC 23505</strain>
    </source>
</reference>
<dbReference type="SUPFAM" id="SSF82866">
    <property type="entry name" value="Multidrug efflux transporter AcrB transmembrane domain"/>
    <property type="match status" value="2"/>
</dbReference>
<feature type="transmembrane region" description="Helical" evidence="1">
    <location>
        <begin position="664"/>
        <end position="688"/>
    </location>
</feature>
<sequence>MAFAKRSGSNAVVIAHTIRERLTSLRGRLIPRDVAVTITRDDGRSANAKVNDLLFHLALATASIVLLIAFTIGWRAAAVTGVVIPTTVLLTIFASWILGFSINRVSLFALIFAIGILVDDAIVVIENISRHWEMRDERTRLQSAIEAVAEVGNPTIIATLTVITALLPMLFVSGLMCPYMAPIPINASIAMAFSFFMATIAVPWMILKLAPRNRHAGSHPHAVRNSLAGWYWRIAEPMIRTRGRALIFLLGVGFATLAALSLFYFDVVTVKLLPFGNNSHLTVVLDLPAGASLEATEQTLFALARRAETVHDVRSVTAYAGTAGPFDFNGLVRHYYARQAPNQGELHILLKPRDERDELTNTIAGHLRRAVRTVTLPPGATLQIVQSPPGPPVLAPLVAEIYAPNAKLRLAEAREVKRLFARVPYIADIHDSWGYRRPQLDITVDQSKLNFYKVEQSDVNATIRDLLGGVAVGYAYRGAEHLPVDITVGLPNDGRSWNDTLAATPIPASAIPGATSVVELGQIVTAKQSQGSYSIYRRDGQFADMIEADLAGKFQAPIYAIFAVDHLIAQHHWTKALPKPAIGLAGAPLNDATPTLRWAGEWRVTYVTFRDMGAAFIVALLGIYVLVVGQFRSFKIPLVILTPVPLTLIGIMLGHWLLGAYFTATSMIGFIALAGIIVRNSILLVDFIRRGQDGVTPLRRVLLDAGAIRAKPILLTALSAMIGAAAILPDPIFQGLGISLLFGLASSTLLTLLVIPAIYVVLRDDGKPA</sequence>
<dbReference type="Gene3D" id="3.30.70.1320">
    <property type="entry name" value="Multidrug efflux transporter AcrB pore domain like"/>
    <property type="match status" value="1"/>
</dbReference>
<feature type="transmembrane region" description="Helical" evidence="1">
    <location>
        <begin position="79"/>
        <end position="99"/>
    </location>
</feature>
<dbReference type="SUPFAM" id="SSF82714">
    <property type="entry name" value="Multidrug efflux transporter AcrB TolC docking domain, DN and DC subdomains"/>
    <property type="match status" value="1"/>
</dbReference>
<dbReference type="Gene3D" id="3.30.70.1440">
    <property type="entry name" value="Multidrug efflux transporter AcrB pore domain"/>
    <property type="match status" value="1"/>
</dbReference>
<feature type="transmembrane region" description="Helical" evidence="1">
    <location>
        <begin position="105"/>
        <end position="125"/>
    </location>
</feature>
<feature type="transmembrane region" description="Helical" evidence="1">
    <location>
        <begin position="245"/>
        <end position="265"/>
    </location>
</feature>
<feature type="transmembrane region" description="Helical" evidence="1">
    <location>
        <begin position="638"/>
        <end position="658"/>
    </location>
</feature>
<keyword evidence="1" id="KW-0472">Membrane</keyword>
<dbReference type="PANTHER" id="PTHR32063:SF16">
    <property type="entry name" value="CATION EFFLUX SYSTEM (ACRB_ACRD_ACRF FAMILY)"/>
    <property type="match status" value="1"/>
</dbReference>
<dbReference type="InterPro" id="IPR001036">
    <property type="entry name" value="Acrflvin-R"/>
</dbReference>
<comment type="caution">
    <text evidence="2">The sequence shown here is derived from an EMBL/GenBank/DDBJ whole genome shotgun (WGS) entry which is preliminary data.</text>
</comment>
<evidence type="ECO:0000256" key="1">
    <source>
        <dbReference type="SAM" id="Phobius"/>
    </source>
</evidence>
<feature type="transmembrane region" description="Helical" evidence="1">
    <location>
        <begin position="156"/>
        <end position="181"/>
    </location>
</feature>